<reference evidence="1" key="1">
    <citation type="submission" date="2020-05" db="EMBL/GenBank/DDBJ databases">
        <authorList>
            <person name="Chiriac C."/>
            <person name="Salcher M."/>
            <person name="Ghai R."/>
            <person name="Kavagutti S V."/>
        </authorList>
    </citation>
    <scope>NUCLEOTIDE SEQUENCE</scope>
</reference>
<proteinExistence type="predicted"/>
<accession>A0A6J6D2G8</accession>
<name>A0A6J6D2G8_9ZZZZ</name>
<dbReference type="AlphaFoldDB" id="A0A6J6D2G8"/>
<gene>
    <name evidence="1" type="ORF">UFOPK1572_00628</name>
    <name evidence="2" type="ORF">UFOPK2169_01291</name>
</gene>
<sequence length="62" mass="7025">MTRDELDTLKDQIFVLHCALTDAKTDLQHERHTKDSLREILNWLIDAAEPVAAASLTPSLRP</sequence>
<dbReference type="EMBL" id="CAEZTC010000060">
    <property type="protein sequence ID" value="CAB4558067.1"/>
    <property type="molecule type" value="Genomic_DNA"/>
</dbReference>
<evidence type="ECO:0000313" key="2">
    <source>
        <dbReference type="EMBL" id="CAB4659297.1"/>
    </source>
</evidence>
<organism evidence="1">
    <name type="scientific">freshwater metagenome</name>
    <dbReference type="NCBI Taxonomy" id="449393"/>
    <lineage>
        <taxon>unclassified sequences</taxon>
        <taxon>metagenomes</taxon>
        <taxon>ecological metagenomes</taxon>
    </lineage>
</organism>
<protein>
    <submittedName>
        <fullName evidence="1">Unannotated protein</fullName>
    </submittedName>
</protein>
<dbReference type="EMBL" id="CAEZWE010000058">
    <property type="protein sequence ID" value="CAB4659297.1"/>
    <property type="molecule type" value="Genomic_DNA"/>
</dbReference>
<evidence type="ECO:0000313" key="1">
    <source>
        <dbReference type="EMBL" id="CAB4558067.1"/>
    </source>
</evidence>